<dbReference type="Proteomes" id="UP000472260">
    <property type="component" value="Unassembled WGS sequence"/>
</dbReference>
<feature type="domain" description="DDE Tnp4" evidence="4">
    <location>
        <begin position="27"/>
        <end position="80"/>
    </location>
</feature>
<organism evidence="5 6">
    <name type="scientific">Sinocyclocheilus anshuiensis</name>
    <dbReference type="NCBI Taxonomy" id="1608454"/>
    <lineage>
        <taxon>Eukaryota</taxon>
        <taxon>Metazoa</taxon>
        <taxon>Chordata</taxon>
        <taxon>Craniata</taxon>
        <taxon>Vertebrata</taxon>
        <taxon>Euteleostomi</taxon>
        <taxon>Actinopterygii</taxon>
        <taxon>Neopterygii</taxon>
        <taxon>Teleostei</taxon>
        <taxon>Ostariophysi</taxon>
        <taxon>Cypriniformes</taxon>
        <taxon>Cyprinidae</taxon>
        <taxon>Cyprininae</taxon>
        <taxon>Sinocyclocheilus</taxon>
    </lineage>
</organism>
<evidence type="ECO:0000259" key="4">
    <source>
        <dbReference type="Pfam" id="PF13359"/>
    </source>
</evidence>
<sequence length="80" mass="8902">MVELRPVEESLASVPSPKQSDVDDHSCTSKNVASVGTQWEDHIFEEHSYGGRCSDKFITCDSGILEYLHPGDEVMVDRGF</sequence>
<evidence type="ECO:0000256" key="2">
    <source>
        <dbReference type="ARBA" id="ARBA00022723"/>
    </source>
</evidence>
<reference evidence="5" key="2">
    <citation type="submission" date="2025-09" db="UniProtKB">
        <authorList>
            <consortium name="Ensembl"/>
        </authorList>
    </citation>
    <scope>IDENTIFICATION</scope>
</reference>
<reference evidence="5" key="1">
    <citation type="submission" date="2025-08" db="UniProtKB">
        <authorList>
            <consortium name="Ensembl"/>
        </authorList>
    </citation>
    <scope>IDENTIFICATION</scope>
</reference>
<dbReference type="Pfam" id="PF13359">
    <property type="entry name" value="DDE_Tnp_4"/>
    <property type="match status" value="1"/>
</dbReference>
<protein>
    <recommendedName>
        <fullName evidence="4">DDE Tnp4 domain-containing protein</fullName>
    </recommendedName>
</protein>
<dbReference type="PANTHER" id="PTHR23080">
    <property type="entry name" value="THAP DOMAIN PROTEIN"/>
    <property type="match status" value="1"/>
</dbReference>
<keyword evidence="2" id="KW-0479">Metal-binding</keyword>
<keyword evidence="6" id="KW-1185">Reference proteome</keyword>
<dbReference type="Ensembl" id="ENSSANT00000031635.1">
    <property type="protein sequence ID" value="ENSSANP00000029715.1"/>
    <property type="gene ID" value="ENSSANG00000015236.1"/>
</dbReference>
<dbReference type="InterPro" id="IPR027806">
    <property type="entry name" value="HARBI1_dom"/>
</dbReference>
<evidence type="ECO:0000313" key="6">
    <source>
        <dbReference type="Proteomes" id="UP000472260"/>
    </source>
</evidence>
<comment type="cofactor">
    <cofactor evidence="1">
        <name>a divalent metal cation</name>
        <dbReference type="ChEBI" id="CHEBI:60240"/>
    </cofactor>
</comment>
<dbReference type="GO" id="GO:0046872">
    <property type="term" value="F:metal ion binding"/>
    <property type="evidence" value="ECO:0007669"/>
    <property type="project" value="UniProtKB-KW"/>
</dbReference>
<proteinExistence type="predicted"/>
<accession>A0A671M9M8</accession>
<evidence type="ECO:0000313" key="5">
    <source>
        <dbReference type="Ensembl" id="ENSSANP00000029715.1"/>
    </source>
</evidence>
<dbReference type="AlphaFoldDB" id="A0A671M9M8"/>
<evidence type="ECO:0000256" key="3">
    <source>
        <dbReference type="SAM" id="MobiDB-lite"/>
    </source>
</evidence>
<dbReference type="PANTHER" id="PTHR23080:SF143">
    <property type="entry name" value="SI:DKEY-56D12.4"/>
    <property type="match status" value="1"/>
</dbReference>
<name>A0A671M9M8_9TELE</name>
<feature type="region of interest" description="Disordered" evidence="3">
    <location>
        <begin position="1"/>
        <end position="29"/>
    </location>
</feature>
<evidence type="ECO:0000256" key="1">
    <source>
        <dbReference type="ARBA" id="ARBA00001968"/>
    </source>
</evidence>